<dbReference type="SUPFAM" id="SSF51294">
    <property type="entry name" value="Hedgehog/intein (Hint) domain"/>
    <property type="match status" value="1"/>
</dbReference>
<dbReference type="InterPro" id="IPR036844">
    <property type="entry name" value="Hint_dom_sf"/>
</dbReference>
<dbReference type="SUPFAM" id="SSF51120">
    <property type="entry name" value="beta-Roll"/>
    <property type="match status" value="1"/>
</dbReference>
<dbReference type="PANTHER" id="PTHR34720">
    <property type="entry name" value="MICROCYSTIN DEPENDENT PROTEIN"/>
    <property type="match status" value="1"/>
</dbReference>
<gene>
    <name evidence="3" type="primary">hlyA_2</name>
    <name evidence="3" type="ORF">ROJ8625_01440</name>
</gene>
<name>A0A1X6YUZ0_9RHOB</name>
<accession>A0A1X6YUZ0</accession>
<feature type="region of interest" description="Disordered" evidence="1">
    <location>
        <begin position="200"/>
        <end position="292"/>
    </location>
</feature>
<dbReference type="EMBL" id="FWFK01000002">
    <property type="protein sequence ID" value="SLN31680.1"/>
    <property type="molecule type" value="Genomic_DNA"/>
</dbReference>
<dbReference type="InterPro" id="IPR028992">
    <property type="entry name" value="Hedgehog/Intein_dom"/>
</dbReference>
<feature type="region of interest" description="Disordered" evidence="1">
    <location>
        <begin position="1"/>
        <end position="54"/>
    </location>
</feature>
<dbReference type="Gene3D" id="2.60.40.3440">
    <property type="match status" value="2"/>
</dbReference>
<evidence type="ECO:0000313" key="3">
    <source>
        <dbReference type="EMBL" id="SLN31680.1"/>
    </source>
</evidence>
<dbReference type="Proteomes" id="UP000193570">
    <property type="component" value="Unassembled WGS sequence"/>
</dbReference>
<dbReference type="Pfam" id="PF13403">
    <property type="entry name" value="Hint_2"/>
    <property type="match status" value="1"/>
</dbReference>
<dbReference type="RefSeq" id="WP_085791163.1">
    <property type="nucleotide sequence ID" value="NZ_FWFK01000002.1"/>
</dbReference>
<feature type="compositionally biased region" description="Polar residues" evidence="1">
    <location>
        <begin position="16"/>
        <end position="31"/>
    </location>
</feature>
<evidence type="ECO:0000313" key="4">
    <source>
        <dbReference type="Proteomes" id="UP000193570"/>
    </source>
</evidence>
<dbReference type="InterPro" id="IPR018511">
    <property type="entry name" value="Hemolysin-typ_Ca-bd_CS"/>
</dbReference>
<dbReference type="Gene3D" id="2.170.16.10">
    <property type="entry name" value="Hedgehog/Intein (Hint) domain"/>
    <property type="match status" value="1"/>
</dbReference>
<reference evidence="3 4" key="1">
    <citation type="submission" date="2017-03" db="EMBL/GenBank/DDBJ databases">
        <authorList>
            <person name="Afonso C.L."/>
            <person name="Miller P.J."/>
            <person name="Scott M.A."/>
            <person name="Spackman E."/>
            <person name="Goraichik I."/>
            <person name="Dimitrov K.M."/>
            <person name="Suarez D.L."/>
            <person name="Swayne D.E."/>
        </authorList>
    </citation>
    <scope>NUCLEOTIDE SEQUENCE [LARGE SCALE GENOMIC DNA]</scope>
    <source>
        <strain evidence="3 4">CECT 8625</strain>
    </source>
</reference>
<dbReference type="Gene3D" id="2.150.10.10">
    <property type="entry name" value="Serralysin-like metalloprotease, C-terminal"/>
    <property type="match status" value="1"/>
</dbReference>
<dbReference type="AlphaFoldDB" id="A0A1X6YUZ0"/>
<protein>
    <submittedName>
        <fullName evidence="3">Hemolysin, chromosomal</fullName>
    </submittedName>
</protein>
<feature type="domain" description="Hedgehog/Intein (Hint)" evidence="2">
    <location>
        <begin position="386"/>
        <end position="532"/>
    </location>
</feature>
<dbReference type="PROSITE" id="PS00330">
    <property type="entry name" value="HEMOLYSIN_CALCIUM"/>
    <property type="match status" value="2"/>
</dbReference>
<sequence>MVGKPGNLDPNAQDDAANTATGTPVTISVLANDSDPEGHPLGVSAVGTPSNGSVTLNGDGTITYTPVPGFKGVDQFTYEVDDGEGGQDTATVTVTVSNDGDGNVPPHAVDDTIQTVAGVAVSADILANDTDGDGDILGVLDFTQPDHGTVTQEDPLGPILYSPEPGFVGNDTFSYVADDGQGGRDTATVTVTVEPARDGIVEGTPEDDLIDIDYLGDPDTPPDRIDNEDALLDGDAPNDDRVLAGDGDDTVNAGRGSDTVEGGDGDDLVSGDGGADSLIGGQGADTLDGGDGADVIRGGADADRIVVGSADQGSGDTVFGGAEGEDRDVLDLTGVGAGNFRLTDVRPDDDGPDREPNGIDGTVEFLDGDGSVTGRMDFFNIEEVIPCFTPGTLIATPQGERLVEDLREGDRIITRDNGIQEIRWLGRKDLVPFELARKPHLKPILIQKGALGTGLPTHDMLVSPNHRMLVSNDKTALYFEEREVLAAAKHLTGIEGVDEVTSLGVSYIHFMFDAHEVVLSNGTWTESFQPGDYSLKGIGNAQRQEILELFPELEEDRGIRAYASARRSLKRHEAELLTK</sequence>
<organism evidence="3 4">
    <name type="scientific">Roseivivax jejudonensis</name>
    <dbReference type="NCBI Taxonomy" id="1529041"/>
    <lineage>
        <taxon>Bacteria</taxon>
        <taxon>Pseudomonadati</taxon>
        <taxon>Pseudomonadota</taxon>
        <taxon>Alphaproteobacteria</taxon>
        <taxon>Rhodobacterales</taxon>
        <taxon>Roseobacteraceae</taxon>
        <taxon>Roseivivax</taxon>
    </lineage>
</organism>
<dbReference type="Pfam" id="PF17963">
    <property type="entry name" value="Big_9"/>
    <property type="match status" value="2"/>
</dbReference>
<dbReference type="Pfam" id="PF00353">
    <property type="entry name" value="HemolysinCabind"/>
    <property type="match status" value="2"/>
</dbReference>
<dbReference type="PANTHER" id="PTHR34720:SF9">
    <property type="entry name" value="BLR4714 PROTEIN"/>
    <property type="match status" value="1"/>
</dbReference>
<keyword evidence="4" id="KW-1185">Reference proteome</keyword>
<dbReference type="GO" id="GO:0005509">
    <property type="term" value="F:calcium ion binding"/>
    <property type="evidence" value="ECO:0007669"/>
    <property type="project" value="InterPro"/>
</dbReference>
<feature type="compositionally biased region" description="Acidic residues" evidence="1">
    <location>
        <begin position="204"/>
        <end position="216"/>
    </location>
</feature>
<dbReference type="InterPro" id="IPR006141">
    <property type="entry name" value="Intein_N"/>
</dbReference>
<dbReference type="InterPro" id="IPR001343">
    <property type="entry name" value="Hemolysn_Ca-bd"/>
</dbReference>
<evidence type="ECO:0000256" key="1">
    <source>
        <dbReference type="SAM" id="MobiDB-lite"/>
    </source>
</evidence>
<dbReference type="PRINTS" id="PR00313">
    <property type="entry name" value="CABNDNGRPT"/>
</dbReference>
<evidence type="ECO:0000259" key="2">
    <source>
        <dbReference type="Pfam" id="PF13403"/>
    </source>
</evidence>
<dbReference type="GO" id="GO:0016539">
    <property type="term" value="P:intein-mediated protein splicing"/>
    <property type="evidence" value="ECO:0007669"/>
    <property type="project" value="InterPro"/>
</dbReference>
<dbReference type="PROSITE" id="PS50817">
    <property type="entry name" value="INTEIN_N_TER"/>
    <property type="match status" value="1"/>
</dbReference>
<dbReference type="InterPro" id="IPR011049">
    <property type="entry name" value="Serralysin-like_metalloprot_C"/>
</dbReference>
<proteinExistence type="predicted"/>
<dbReference type="NCBIfam" id="NF012211">
    <property type="entry name" value="tand_rpt_95"/>
    <property type="match status" value="2"/>
</dbReference>